<evidence type="ECO:0000313" key="2">
    <source>
        <dbReference type="EMBL" id="TDK23183.1"/>
    </source>
</evidence>
<reference evidence="2 3" key="1">
    <citation type="submission" date="2019-03" db="EMBL/GenBank/DDBJ databases">
        <title>Luteimonas zhaokaii sp.nov., isolated from the rectal contents of Plateau pika in Yushu, Qinghai Province, China.</title>
        <authorList>
            <person name="Zhang G."/>
        </authorList>
    </citation>
    <scope>NUCLEOTIDE SEQUENCE [LARGE SCALE GENOMIC DNA]</scope>
    <source>
        <strain evidence="2 3">B9</strain>
    </source>
</reference>
<comment type="caution">
    <text evidence="2">The sequence shown here is derived from an EMBL/GenBank/DDBJ whole genome shotgun (WGS) entry which is preliminary data.</text>
</comment>
<keyword evidence="1" id="KW-0812">Transmembrane</keyword>
<evidence type="ECO:0000256" key="1">
    <source>
        <dbReference type="SAM" id="Phobius"/>
    </source>
</evidence>
<keyword evidence="3" id="KW-1185">Reference proteome</keyword>
<dbReference type="AlphaFoldDB" id="A0A4R5TMN1"/>
<keyword evidence="1" id="KW-0472">Membrane</keyword>
<evidence type="ECO:0008006" key="4">
    <source>
        <dbReference type="Google" id="ProtNLM"/>
    </source>
</evidence>
<keyword evidence="1" id="KW-1133">Transmembrane helix</keyword>
<feature type="transmembrane region" description="Helical" evidence="1">
    <location>
        <begin position="6"/>
        <end position="27"/>
    </location>
</feature>
<organism evidence="2 3">
    <name type="scientific">Luteimonas aestuarii</name>
    <dbReference type="NCBI Taxonomy" id="453837"/>
    <lineage>
        <taxon>Bacteria</taxon>
        <taxon>Pseudomonadati</taxon>
        <taxon>Pseudomonadota</taxon>
        <taxon>Gammaproteobacteria</taxon>
        <taxon>Lysobacterales</taxon>
        <taxon>Lysobacteraceae</taxon>
        <taxon>Luteimonas</taxon>
    </lineage>
</organism>
<dbReference type="EMBL" id="SMTF01000009">
    <property type="protein sequence ID" value="TDK23183.1"/>
    <property type="molecule type" value="Genomic_DNA"/>
</dbReference>
<proteinExistence type="predicted"/>
<name>A0A4R5TMN1_9GAMM</name>
<gene>
    <name evidence="2" type="ORF">E2F46_11210</name>
</gene>
<protein>
    <recommendedName>
        <fullName evidence="4">Transmembrane protein</fullName>
    </recommendedName>
</protein>
<feature type="transmembrane region" description="Helical" evidence="1">
    <location>
        <begin position="56"/>
        <end position="73"/>
    </location>
</feature>
<dbReference type="OrthoDB" id="5954762at2"/>
<sequence>MQFEFLVPIVLFVCIYLAIKAVVEAYARRKLVQSNGSEDMLRTIIEGEETRRRQGSLRWGVILVALAVGFGLLEAFDWQRASPGLFAILLAATGLGNLAAFYIARRVK</sequence>
<dbReference type="RefSeq" id="WP_133322175.1">
    <property type="nucleotide sequence ID" value="NZ_SMTF01000009.1"/>
</dbReference>
<evidence type="ECO:0000313" key="3">
    <source>
        <dbReference type="Proteomes" id="UP000294796"/>
    </source>
</evidence>
<accession>A0A4R5TMN1</accession>
<dbReference type="Proteomes" id="UP000294796">
    <property type="component" value="Unassembled WGS sequence"/>
</dbReference>
<feature type="transmembrane region" description="Helical" evidence="1">
    <location>
        <begin position="85"/>
        <end position="104"/>
    </location>
</feature>